<dbReference type="InterPro" id="IPR027417">
    <property type="entry name" value="P-loop_NTPase"/>
</dbReference>
<dbReference type="InterPro" id="IPR050534">
    <property type="entry name" value="Coronavir_polyprotein_1ab"/>
</dbReference>
<name>A0ABU5F7E1_9BACT</name>
<dbReference type="PANTHER" id="PTHR43788:SF16">
    <property type="entry name" value="HELICASE WITH ZINC FINGER 2"/>
    <property type="match status" value="1"/>
</dbReference>
<dbReference type="EMBL" id="JAXBLV010000221">
    <property type="protein sequence ID" value="MDY3562692.1"/>
    <property type="molecule type" value="Genomic_DNA"/>
</dbReference>
<dbReference type="Pfam" id="PF13604">
    <property type="entry name" value="AAA_30"/>
    <property type="match status" value="1"/>
</dbReference>
<evidence type="ECO:0000259" key="5">
    <source>
        <dbReference type="Pfam" id="PF13087"/>
    </source>
</evidence>
<keyword evidence="3" id="KW-0347">Helicase</keyword>
<dbReference type="Proteomes" id="UP001272242">
    <property type="component" value="Unassembled WGS sequence"/>
</dbReference>
<dbReference type="SUPFAM" id="SSF52540">
    <property type="entry name" value="P-loop containing nucleoside triphosphate hydrolases"/>
    <property type="match status" value="1"/>
</dbReference>
<evidence type="ECO:0000256" key="1">
    <source>
        <dbReference type="ARBA" id="ARBA00022741"/>
    </source>
</evidence>
<keyword evidence="4" id="KW-0067">ATP-binding</keyword>
<protein>
    <submittedName>
        <fullName evidence="6">AAA family ATPase</fullName>
    </submittedName>
</protein>
<comment type="caution">
    <text evidence="6">The sequence shown here is derived from an EMBL/GenBank/DDBJ whole genome shotgun (WGS) entry which is preliminary data.</text>
</comment>
<dbReference type="RefSeq" id="WP_320688994.1">
    <property type="nucleotide sequence ID" value="NZ_JAXBLV010000221.1"/>
</dbReference>
<feature type="domain" description="DNA2/NAM7 helicase-like C-terminal" evidence="5">
    <location>
        <begin position="296"/>
        <end position="409"/>
    </location>
</feature>
<proteinExistence type="predicted"/>
<keyword evidence="7" id="KW-1185">Reference proteome</keyword>
<organism evidence="6 7">
    <name type="scientific">Gemmata algarum</name>
    <dbReference type="NCBI Taxonomy" id="2975278"/>
    <lineage>
        <taxon>Bacteria</taxon>
        <taxon>Pseudomonadati</taxon>
        <taxon>Planctomycetota</taxon>
        <taxon>Planctomycetia</taxon>
        <taxon>Gemmatales</taxon>
        <taxon>Gemmataceae</taxon>
        <taxon>Gemmata</taxon>
    </lineage>
</organism>
<evidence type="ECO:0000256" key="4">
    <source>
        <dbReference type="ARBA" id="ARBA00022840"/>
    </source>
</evidence>
<evidence type="ECO:0000256" key="2">
    <source>
        <dbReference type="ARBA" id="ARBA00022801"/>
    </source>
</evidence>
<gene>
    <name evidence="6" type="ORF">R5W23_004170</name>
</gene>
<dbReference type="Gene3D" id="3.40.50.300">
    <property type="entry name" value="P-loop containing nucleotide triphosphate hydrolases"/>
    <property type="match status" value="2"/>
</dbReference>
<evidence type="ECO:0000256" key="3">
    <source>
        <dbReference type="ARBA" id="ARBA00022806"/>
    </source>
</evidence>
<dbReference type="PANTHER" id="PTHR43788">
    <property type="entry name" value="DNA2/NAM7 HELICASE FAMILY MEMBER"/>
    <property type="match status" value="1"/>
</dbReference>
<keyword evidence="2" id="KW-0378">Hydrolase</keyword>
<keyword evidence="1" id="KW-0547">Nucleotide-binding</keyword>
<accession>A0ABU5F7E1</accession>
<evidence type="ECO:0000313" key="7">
    <source>
        <dbReference type="Proteomes" id="UP001272242"/>
    </source>
</evidence>
<dbReference type="Pfam" id="PF13087">
    <property type="entry name" value="AAA_12"/>
    <property type="match status" value="1"/>
</dbReference>
<sequence length="456" mass="48431">MATAAPLFDTSVVAAAEATVAAAIGAALNGCGARRAVVVPAPAGAGKSHLTVTAVNEARQQGLRVAVAAPTNEQAFGLVGAIAARHCAAHPDRAVTFVPATDVTLPPRVSALPGVRVAKAKDASGHELIVGTLSKLGDAFARGDLEPFDLLLVDEAYQADSAKYFAVGDLAPVHLLVGDAGQINPFATVADPGRWRGLPEDPLQTAVGVLLRNHPHTPVYRLPITRRLDPRAASVARLFYPDLAFSAAVLPGVRELRLKRGGTPHRLDAALDSAARDGWAHVELPRAAVLQADPEAVTLIADLVERLFERGPRTRCERQTSLNGLTPRQVAVGVSHNDQKDHLRAALDERGLSAVTVETANKLQGLEFEVTFVWHPLSGLPEADEFHLDPGRTCVLLTRHRHACVVVGRAGDRELVDDGPPPPTAAYLGHDPDPVLDGWEVHREVFAALEPWRVSA</sequence>
<evidence type="ECO:0000313" key="6">
    <source>
        <dbReference type="EMBL" id="MDY3562692.1"/>
    </source>
</evidence>
<dbReference type="InterPro" id="IPR041679">
    <property type="entry name" value="DNA2/NAM7-like_C"/>
</dbReference>
<reference evidence="7" key="1">
    <citation type="journal article" date="2023" name="Mar. Drugs">
        <title>Gemmata algarum, a Novel Planctomycete Isolated from an Algal Mat, Displays Antimicrobial Activity.</title>
        <authorList>
            <person name="Kumar G."/>
            <person name="Kallscheuer N."/>
            <person name="Kashif M."/>
            <person name="Ahamad S."/>
            <person name="Jagadeeshwari U."/>
            <person name="Pannikurungottu S."/>
            <person name="Haufschild T."/>
            <person name="Kabuu M."/>
            <person name="Sasikala C."/>
            <person name="Jogler C."/>
            <person name="Ramana C."/>
        </authorList>
    </citation>
    <scope>NUCLEOTIDE SEQUENCE [LARGE SCALE GENOMIC DNA]</scope>
    <source>
        <strain evidence="7">JC673</strain>
    </source>
</reference>